<dbReference type="HOGENOM" id="CLU_1936168_0_0_10"/>
<dbReference type="STRING" id="1127699.HMPREF9151_00693"/>
<dbReference type="PATRIC" id="fig|1127699.3.peg.641"/>
<evidence type="ECO:0000313" key="2">
    <source>
        <dbReference type="EMBL" id="EKY02648.1"/>
    </source>
</evidence>
<protein>
    <submittedName>
        <fullName evidence="2">Uncharacterized protein</fullName>
    </submittedName>
</protein>
<proteinExistence type="predicted"/>
<dbReference type="Proteomes" id="UP000010433">
    <property type="component" value="Unassembled WGS sequence"/>
</dbReference>
<gene>
    <name evidence="2" type="ORF">HMPREF9151_00693</name>
</gene>
<accession>L1NGY5</accession>
<evidence type="ECO:0000313" key="3">
    <source>
        <dbReference type="Proteomes" id="UP000010433"/>
    </source>
</evidence>
<comment type="caution">
    <text evidence="2">The sequence shown here is derived from an EMBL/GenBank/DDBJ whole genome shotgun (WGS) entry which is preliminary data.</text>
</comment>
<keyword evidence="1" id="KW-1133">Transmembrane helix</keyword>
<dbReference type="EMBL" id="AMEP01000047">
    <property type="protein sequence ID" value="EKY02648.1"/>
    <property type="molecule type" value="Genomic_DNA"/>
</dbReference>
<keyword evidence="1" id="KW-0472">Membrane</keyword>
<keyword evidence="3" id="KW-1185">Reference proteome</keyword>
<sequence>MLVILPVQSFPFTLFFTSFPSKTVTTTMGTFRFEAKKHKEKRTTATCKNMTVFFRFSSFLSIFVAMKIKFDWKRILVFTIISAGLLYITRSALMSAGILLLLFVVYYLLVGRIEAYQQKKQREKEKDTHS</sequence>
<evidence type="ECO:0000256" key="1">
    <source>
        <dbReference type="SAM" id="Phobius"/>
    </source>
</evidence>
<feature type="transmembrane region" description="Helical" evidence="1">
    <location>
        <begin position="52"/>
        <end position="70"/>
    </location>
</feature>
<reference evidence="2 3" key="1">
    <citation type="submission" date="2012-05" db="EMBL/GenBank/DDBJ databases">
        <authorList>
            <person name="Weinstock G."/>
            <person name="Sodergren E."/>
            <person name="Lobos E.A."/>
            <person name="Fulton L."/>
            <person name="Fulton R."/>
            <person name="Courtney L."/>
            <person name="Fronick C."/>
            <person name="O'Laughlin M."/>
            <person name="Godfrey J."/>
            <person name="Wilson R.M."/>
            <person name="Miner T."/>
            <person name="Farmer C."/>
            <person name="Delehaunty K."/>
            <person name="Cordes M."/>
            <person name="Minx P."/>
            <person name="Tomlinson C."/>
            <person name="Chen J."/>
            <person name="Wollam A."/>
            <person name="Pepin K.H."/>
            <person name="Bhonagiri V."/>
            <person name="Zhang X."/>
            <person name="Suruliraj S."/>
            <person name="Warren W."/>
            <person name="Mitreva M."/>
            <person name="Mardis E.R."/>
            <person name="Wilson R.K."/>
        </authorList>
    </citation>
    <scope>NUCLEOTIDE SEQUENCE [LARGE SCALE GENOMIC DNA]</scope>
    <source>
        <strain evidence="2 3">F0055</strain>
    </source>
</reference>
<dbReference type="AlphaFoldDB" id="L1NGY5"/>
<feature type="transmembrane region" description="Helical" evidence="1">
    <location>
        <begin position="76"/>
        <end position="109"/>
    </location>
</feature>
<organism evidence="2 3">
    <name type="scientific">Hoylesella saccharolytica F0055</name>
    <dbReference type="NCBI Taxonomy" id="1127699"/>
    <lineage>
        <taxon>Bacteria</taxon>
        <taxon>Pseudomonadati</taxon>
        <taxon>Bacteroidota</taxon>
        <taxon>Bacteroidia</taxon>
        <taxon>Bacteroidales</taxon>
        <taxon>Prevotellaceae</taxon>
        <taxon>Hoylesella</taxon>
    </lineage>
</organism>
<keyword evidence="1" id="KW-0812">Transmembrane</keyword>
<name>L1NGY5_9BACT</name>